<accession>A0A0F9SQI9</accession>
<evidence type="ECO:0000313" key="1">
    <source>
        <dbReference type="EMBL" id="KKN39241.1"/>
    </source>
</evidence>
<protein>
    <submittedName>
        <fullName evidence="1">Uncharacterized protein</fullName>
    </submittedName>
</protein>
<organism evidence="1">
    <name type="scientific">marine sediment metagenome</name>
    <dbReference type="NCBI Taxonomy" id="412755"/>
    <lineage>
        <taxon>unclassified sequences</taxon>
        <taxon>metagenomes</taxon>
        <taxon>ecological metagenomes</taxon>
    </lineage>
</organism>
<reference evidence="1" key="1">
    <citation type="journal article" date="2015" name="Nature">
        <title>Complex archaea that bridge the gap between prokaryotes and eukaryotes.</title>
        <authorList>
            <person name="Spang A."/>
            <person name="Saw J.H."/>
            <person name="Jorgensen S.L."/>
            <person name="Zaremba-Niedzwiedzka K."/>
            <person name="Martijn J."/>
            <person name="Lind A.E."/>
            <person name="van Eijk R."/>
            <person name="Schleper C."/>
            <person name="Guy L."/>
            <person name="Ettema T.J."/>
        </authorList>
    </citation>
    <scope>NUCLEOTIDE SEQUENCE</scope>
</reference>
<gene>
    <name evidence="1" type="ORF">LCGC14_0745240</name>
</gene>
<comment type="caution">
    <text evidence="1">The sequence shown here is derived from an EMBL/GenBank/DDBJ whole genome shotgun (WGS) entry which is preliminary data.</text>
</comment>
<sequence>MAEMTDTQVEAMGFTQEASIGAPSMGTATMEHEQATGHKVLSFFWDARCRGCEVKWTRTFTGEPFNPNKASQFFYREEPAHA</sequence>
<dbReference type="EMBL" id="LAZR01001774">
    <property type="protein sequence ID" value="KKN39241.1"/>
    <property type="molecule type" value="Genomic_DNA"/>
</dbReference>
<name>A0A0F9SQI9_9ZZZZ</name>
<proteinExistence type="predicted"/>
<dbReference type="AlphaFoldDB" id="A0A0F9SQI9"/>